<gene>
    <name evidence="2" type="ORF">BCR37DRAFT_377010</name>
</gene>
<protein>
    <submittedName>
        <fullName evidence="2">Uncharacterized protein</fullName>
    </submittedName>
</protein>
<reference evidence="2 3" key="1">
    <citation type="submission" date="2016-07" db="EMBL/GenBank/DDBJ databases">
        <title>Pervasive Adenine N6-methylation of Active Genes in Fungi.</title>
        <authorList>
            <consortium name="DOE Joint Genome Institute"/>
            <person name="Mondo S.J."/>
            <person name="Dannebaum R.O."/>
            <person name="Kuo R.C."/>
            <person name="Labutti K."/>
            <person name="Haridas S."/>
            <person name="Kuo A."/>
            <person name="Salamov A."/>
            <person name="Ahrendt S.R."/>
            <person name="Lipzen A."/>
            <person name="Sullivan W."/>
            <person name="Andreopoulos W.B."/>
            <person name="Clum A."/>
            <person name="Lindquist E."/>
            <person name="Daum C."/>
            <person name="Ramamoorthy G.K."/>
            <person name="Gryganskyi A."/>
            <person name="Culley D."/>
            <person name="Magnuson J.K."/>
            <person name="James T.Y."/>
            <person name="O'Malley M.A."/>
            <person name="Stajich J.E."/>
            <person name="Spatafora J.W."/>
            <person name="Visel A."/>
            <person name="Grigoriev I.V."/>
        </authorList>
    </citation>
    <scope>NUCLEOTIDE SEQUENCE [LARGE SCALE GENOMIC DNA]</scope>
    <source>
        <strain evidence="2 3">12-1054</strain>
    </source>
</reference>
<accession>A0A1Y2FQW0</accession>
<evidence type="ECO:0000313" key="2">
    <source>
        <dbReference type="EMBL" id="ORY86392.1"/>
    </source>
</evidence>
<comment type="caution">
    <text evidence="2">The sequence shown here is derived from an EMBL/GenBank/DDBJ whole genome shotgun (WGS) entry which is preliminary data.</text>
</comment>
<dbReference type="EMBL" id="MCFI01000003">
    <property type="protein sequence ID" value="ORY86392.1"/>
    <property type="molecule type" value="Genomic_DNA"/>
</dbReference>
<evidence type="ECO:0000256" key="1">
    <source>
        <dbReference type="SAM" id="MobiDB-lite"/>
    </source>
</evidence>
<feature type="region of interest" description="Disordered" evidence="1">
    <location>
        <begin position="19"/>
        <end position="47"/>
    </location>
</feature>
<feature type="region of interest" description="Disordered" evidence="1">
    <location>
        <begin position="282"/>
        <end position="311"/>
    </location>
</feature>
<proteinExistence type="predicted"/>
<feature type="compositionally biased region" description="Basic and acidic residues" evidence="1">
    <location>
        <begin position="298"/>
        <end position="311"/>
    </location>
</feature>
<dbReference type="GeneID" id="63785313"/>
<evidence type="ECO:0000313" key="3">
    <source>
        <dbReference type="Proteomes" id="UP000193685"/>
    </source>
</evidence>
<dbReference type="RefSeq" id="XP_040727574.1">
    <property type="nucleotide sequence ID" value="XM_040868714.1"/>
</dbReference>
<organism evidence="2 3">
    <name type="scientific">Protomyces lactucae-debilis</name>
    <dbReference type="NCBI Taxonomy" id="2754530"/>
    <lineage>
        <taxon>Eukaryota</taxon>
        <taxon>Fungi</taxon>
        <taxon>Dikarya</taxon>
        <taxon>Ascomycota</taxon>
        <taxon>Taphrinomycotina</taxon>
        <taxon>Taphrinomycetes</taxon>
        <taxon>Taphrinales</taxon>
        <taxon>Protomycetaceae</taxon>
        <taxon>Protomyces</taxon>
    </lineage>
</organism>
<keyword evidence="3" id="KW-1185">Reference proteome</keyword>
<sequence length="496" mass="55442">MKTEISTSLNAIEPFVHPSLSSPVELHSGTNRSDASEEERKEVVGEDAPVDDSPVAYLCTARVAIIEELAAYKDEVHDAKIWAIRHSQERFEARVEAPPVRRQRVALHGKAYWTHDGNSVASPFATIALPSMFTGSAPEKAKSWADMDDDDDDCDFEIPWLQKTEDLNSENKSQQDACLNVAEPTDPVENEVALAVRDARLEKDHAIDGEPILDRPGDSLHGLEKGHMKAIDIVDRAETTAAAPLPTPCHEQKPTTSVAWADVSDDDEDIDMPDWLKASLEAQAAQSQAQNDSLEAPGDERVEERPLAEQRRCTSWADMMDEDDGDDELNVPGWLQQTARAYDTEIAALEDPASIGVALVDEPRRRCTVGRLHGSLYWTAIGCENRDSSLHYESMSEVDEVQTEDDAWDDDKTMEAIYDETAKLFGLPCYDVQQDIDEDDWQDDGRRPVDAARFSPFTTHGFRVHSVERPAYYVAGSILSLIDRSIWHSEYFRSVE</sequence>
<name>A0A1Y2FQW0_PROLT</name>
<dbReference type="Proteomes" id="UP000193685">
    <property type="component" value="Unassembled WGS sequence"/>
</dbReference>
<feature type="compositionally biased region" description="Basic and acidic residues" evidence="1">
    <location>
        <begin position="34"/>
        <end position="44"/>
    </location>
</feature>
<dbReference type="AlphaFoldDB" id="A0A1Y2FQW0"/>